<evidence type="ECO:0000256" key="8">
    <source>
        <dbReference type="ARBA" id="ARBA00022679"/>
    </source>
</evidence>
<dbReference type="EC" id="2.3.1.231" evidence="4"/>
<dbReference type="PROSITE" id="PS51184">
    <property type="entry name" value="JMJC"/>
    <property type="match status" value="1"/>
</dbReference>
<evidence type="ECO:0000256" key="10">
    <source>
        <dbReference type="ARBA" id="ARBA00022694"/>
    </source>
</evidence>
<evidence type="ECO:0000256" key="11">
    <source>
        <dbReference type="ARBA" id="ARBA00025588"/>
    </source>
</evidence>
<keyword evidence="7" id="KW-0489">Methyltransferase</keyword>
<evidence type="ECO:0000256" key="6">
    <source>
        <dbReference type="ARBA" id="ARBA00018045"/>
    </source>
</evidence>
<evidence type="ECO:0000313" key="18">
    <source>
        <dbReference type="Proteomes" id="UP000886653"/>
    </source>
</evidence>
<comment type="pathway">
    <text evidence="2">tRNA modification; wybutosine-tRNA(Phe) biosynthesis.</text>
</comment>
<dbReference type="Gene3D" id="2.60.120.650">
    <property type="entry name" value="Cupin"/>
    <property type="match status" value="1"/>
</dbReference>
<dbReference type="InterPro" id="IPR041667">
    <property type="entry name" value="Cupin_8"/>
</dbReference>
<dbReference type="OrthoDB" id="203237at2759"/>
<evidence type="ECO:0000256" key="7">
    <source>
        <dbReference type="ARBA" id="ARBA00022603"/>
    </source>
</evidence>
<name>A0A9P6NQT8_9BASI</name>
<dbReference type="AlphaFoldDB" id="A0A9P6NQT8"/>
<feature type="domain" description="JmjC" evidence="16">
    <location>
        <begin position="898"/>
        <end position="1045"/>
    </location>
</feature>
<protein>
    <recommendedName>
        <fullName evidence="6">tRNA wybutosine-synthesizing protein 4</fullName>
        <ecNumber evidence="5">2.1.1.290</ecNumber>
        <ecNumber evidence="4">2.3.1.231</ecNumber>
    </recommendedName>
    <alternativeName>
        <fullName evidence="13">Leucine carboxyl methyltransferase 2</fullName>
    </alternativeName>
    <alternativeName>
        <fullName evidence="14">tRNA(Phe) (7-(3-amino-3-(methoxycarbonyl)propyl)wyosine(37)-N)-methoxycarbonyltransferase</fullName>
    </alternativeName>
    <alternativeName>
        <fullName evidence="12">tRNA(Phe) (7-(3-amino-3-carboxypropyl)wyosine(37)-O)-methyltransferase</fullName>
    </alternativeName>
</protein>
<comment type="catalytic activity">
    <reaction evidence="1">
        <text>7-[(3S)-3-amino-3-carboxypropyl]wyosine(37) in tRNA(Phe) + S-adenosyl-L-methionine = 7-[(3S)-(3-amino-3-methoxycarbonyl)propyl]wyosine(37) in tRNA(Phe) + S-adenosyl-L-homocysteine</text>
        <dbReference type="Rhea" id="RHEA:36903"/>
        <dbReference type="Rhea" id="RHEA-COMP:10379"/>
        <dbReference type="Rhea" id="RHEA-COMP:11844"/>
        <dbReference type="ChEBI" id="CHEBI:57856"/>
        <dbReference type="ChEBI" id="CHEBI:59789"/>
        <dbReference type="ChEBI" id="CHEBI:73543"/>
        <dbReference type="ChEBI" id="CHEBI:74275"/>
        <dbReference type="EC" id="2.1.1.290"/>
    </reaction>
</comment>
<evidence type="ECO:0000256" key="2">
    <source>
        <dbReference type="ARBA" id="ARBA00004797"/>
    </source>
</evidence>
<comment type="similarity">
    <text evidence="3">Belongs to the methyltransferase superfamily. LCMT family.</text>
</comment>
<sequence length="1093" mass="123144">MAASISLNLSSSVPQSDNSIAVGTSPANLVIGTNDSSIVSKRSAERLGYFSHVQHLRHFVSKPRRRAPLINLGYAIRTIFIDLIIQRFLDTHFGIENASTSNSDSSMVIVNLGAGYDPGFFKLACLPSKELKIGKILRYVDADYPDLIKKKHAMICRSPELSAMLPGFSLNPTSNFITTPDQRMSYALLGCDLCDTKSFINSLIDLLGGSQATILFISEVSTVYMPATKSNDLLSGLSQAFPRAVYACLEQVLYPSPTAFSETMLGHFRKLQTPLRGTIRYPTVRDQVIRLGNWWKIVEISTLLELWNRMDDQPKTSEEKIRLLNVEEFDEWEELHIFLSHYLVAITYSHPELMAPTWKNLTKINLPPLTMQTEQPVSEAEKMNTKEKSFLSHLTMKNLTIQRRGHSMSLLSDGSHLIFGGYGLSSSAASQLNLTHSRLSHPTLLVPTGKEGLQFKLENLPLTSTTPCARIYHITLSIKRHTGESVLIFGGRKSPRAPLDDLHILDVRTQKWSQIIRTCDSPWPEARYRHAAVSMSFNDNHQLCLIHGGIGKDGRILSDTWLFDPERLVWSQGTFLDDVIGPRHSHQICYKSSELIIFGGVADSVAKTKSTRIAPNVKVGLKVGVEGNLLNSVTLESLEFKHSKSFLNRYAHRITPWNCTASVFLMSGGLVDSGIIPPQEQCYLLDTNTGKVTSLDLSECEGARCLVDHTCSLVSTYKKSTVAIILGGGITCFSMGSQFDTNLLLLSDSAFEVKESDEFEENHAEPHYKTRSFTFDSDVEDTWNCEREIPRIEGSISTGWQEALSGSEPVVFSKLDLGDCLTIWTPDYLKEKCGELRCSVHISNQSSKLTWHNKNFKYKLMLFKELIENIFMNPKPLETLYFRSLSTNSIKVPSNFNQDFIEISKDFKIPEPLHQIVMSCFFSSVLRISGADMGLWAHYDTCDNILAQIKGKKLIRMWHPSEAPNLYIEGSSSHIPNFDKPNLNKFPLYRKSHPMITILEPGDVLFIPATWLHSVKSLESSISINIFFRTQSNHLYSTHDVWGNVDPLPIQKFEREITLDAIKLLDELPLFQRQLYLKKIGMNLIRLADQQQQ</sequence>
<dbReference type="Proteomes" id="UP000886653">
    <property type="component" value="Unassembled WGS sequence"/>
</dbReference>
<evidence type="ECO:0000256" key="4">
    <source>
        <dbReference type="ARBA" id="ARBA00012155"/>
    </source>
</evidence>
<proteinExistence type="inferred from homology"/>
<comment type="caution">
    <text evidence="17">The sequence shown here is derived from an EMBL/GenBank/DDBJ whole genome shotgun (WGS) entry which is preliminary data.</text>
</comment>
<organism evidence="17 18">
    <name type="scientific">Cronartium quercuum f. sp. fusiforme G11</name>
    <dbReference type="NCBI Taxonomy" id="708437"/>
    <lineage>
        <taxon>Eukaryota</taxon>
        <taxon>Fungi</taxon>
        <taxon>Dikarya</taxon>
        <taxon>Basidiomycota</taxon>
        <taxon>Pucciniomycotina</taxon>
        <taxon>Pucciniomycetes</taxon>
        <taxon>Pucciniales</taxon>
        <taxon>Coleosporiaceae</taxon>
        <taxon>Cronartium</taxon>
    </lineage>
</organism>
<dbReference type="EMBL" id="MU167243">
    <property type="protein sequence ID" value="KAG0147860.1"/>
    <property type="molecule type" value="Genomic_DNA"/>
</dbReference>
<dbReference type="SMART" id="SM00558">
    <property type="entry name" value="JmjC"/>
    <property type="match status" value="1"/>
</dbReference>
<evidence type="ECO:0000313" key="17">
    <source>
        <dbReference type="EMBL" id="KAG0147860.1"/>
    </source>
</evidence>
<evidence type="ECO:0000256" key="9">
    <source>
        <dbReference type="ARBA" id="ARBA00022691"/>
    </source>
</evidence>
<dbReference type="Pfam" id="PF04072">
    <property type="entry name" value="LCM"/>
    <property type="match status" value="1"/>
</dbReference>
<evidence type="ECO:0000256" key="15">
    <source>
        <dbReference type="ARBA" id="ARBA00049250"/>
    </source>
</evidence>
<dbReference type="Pfam" id="PF13621">
    <property type="entry name" value="Cupin_8"/>
    <property type="match status" value="1"/>
</dbReference>
<dbReference type="GO" id="GO:0031591">
    <property type="term" value="P:wybutosine biosynthetic process"/>
    <property type="evidence" value="ECO:0007669"/>
    <property type="project" value="TreeGrafter"/>
</dbReference>
<dbReference type="InterPro" id="IPR029063">
    <property type="entry name" value="SAM-dependent_MTases_sf"/>
</dbReference>
<dbReference type="PANTHER" id="PTHR46529:SF1">
    <property type="entry name" value="TRNA WYBUTOSINE-SYNTHESIZING PROTEIN 4"/>
    <property type="match status" value="1"/>
</dbReference>
<keyword evidence="10" id="KW-0819">tRNA processing</keyword>
<dbReference type="EC" id="2.1.1.290" evidence="5"/>
<dbReference type="PANTHER" id="PTHR46529">
    <property type="entry name" value="TRNA WYBUTOSINE-SYNTHESIZING PROTEIN 4"/>
    <property type="match status" value="1"/>
</dbReference>
<dbReference type="InterPro" id="IPR007213">
    <property type="entry name" value="Ppm1/Ppm2/Tcmp"/>
</dbReference>
<reference evidence="17" key="1">
    <citation type="submission" date="2013-11" db="EMBL/GenBank/DDBJ databases">
        <title>Genome sequence of the fusiform rust pathogen reveals effectors for host alternation and coevolution with pine.</title>
        <authorList>
            <consortium name="DOE Joint Genome Institute"/>
            <person name="Smith K."/>
            <person name="Pendleton A."/>
            <person name="Kubisiak T."/>
            <person name="Anderson C."/>
            <person name="Salamov A."/>
            <person name="Aerts A."/>
            <person name="Riley R."/>
            <person name="Clum A."/>
            <person name="Lindquist E."/>
            <person name="Ence D."/>
            <person name="Campbell M."/>
            <person name="Kronenberg Z."/>
            <person name="Feau N."/>
            <person name="Dhillon B."/>
            <person name="Hamelin R."/>
            <person name="Burleigh J."/>
            <person name="Smith J."/>
            <person name="Yandell M."/>
            <person name="Nelson C."/>
            <person name="Grigoriev I."/>
            <person name="Davis J."/>
        </authorList>
    </citation>
    <scope>NUCLEOTIDE SEQUENCE</scope>
    <source>
        <strain evidence="17">G11</strain>
    </source>
</reference>
<keyword evidence="9" id="KW-0949">S-adenosyl-L-methionine</keyword>
<dbReference type="Gene3D" id="3.40.50.150">
    <property type="entry name" value="Vaccinia Virus protein VP39"/>
    <property type="match status" value="1"/>
</dbReference>
<dbReference type="SUPFAM" id="SSF53335">
    <property type="entry name" value="S-adenosyl-L-methionine-dependent methyltransferases"/>
    <property type="match status" value="1"/>
</dbReference>
<evidence type="ECO:0000256" key="14">
    <source>
        <dbReference type="ARBA" id="ARBA00030847"/>
    </source>
</evidence>
<keyword evidence="18" id="KW-1185">Reference proteome</keyword>
<evidence type="ECO:0000256" key="12">
    <source>
        <dbReference type="ARBA" id="ARBA00029750"/>
    </source>
</evidence>
<dbReference type="InterPro" id="IPR015915">
    <property type="entry name" value="Kelch-typ_b-propeller"/>
</dbReference>
<keyword evidence="8" id="KW-0808">Transferase</keyword>
<evidence type="ECO:0000256" key="1">
    <source>
        <dbReference type="ARBA" id="ARBA00001806"/>
    </source>
</evidence>
<dbReference type="SUPFAM" id="SSF117281">
    <property type="entry name" value="Kelch motif"/>
    <property type="match status" value="1"/>
</dbReference>
<evidence type="ECO:0000259" key="16">
    <source>
        <dbReference type="PROSITE" id="PS51184"/>
    </source>
</evidence>
<comment type="function">
    <text evidence="11">Probable S-adenosyl-L-methionine-dependent methyltransferase that acts as a component of the wybutosine biosynthesis pathway. Wybutosine is a hyper modified guanosine with a tricyclic base found at the 3'-position adjacent to the anticodon of eukaryotic phenylalanine tRNA. May methylate the carboxyl group of leucine residues to form alpha-leucine ester residues.</text>
</comment>
<gene>
    <name evidence="17" type="ORF">CROQUDRAFT_670276</name>
</gene>
<accession>A0A9P6NQT8</accession>
<dbReference type="GO" id="GO:0030488">
    <property type="term" value="P:tRNA methylation"/>
    <property type="evidence" value="ECO:0007669"/>
    <property type="project" value="TreeGrafter"/>
</dbReference>
<dbReference type="GO" id="GO:0008175">
    <property type="term" value="F:tRNA methyltransferase activity"/>
    <property type="evidence" value="ECO:0007669"/>
    <property type="project" value="TreeGrafter"/>
</dbReference>
<dbReference type="InterPro" id="IPR003347">
    <property type="entry name" value="JmjC_dom"/>
</dbReference>
<dbReference type="Pfam" id="PF13418">
    <property type="entry name" value="Beta-prop_TYW4"/>
    <property type="match status" value="1"/>
</dbReference>
<dbReference type="Gene3D" id="2.120.10.80">
    <property type="entry name" value="Kelch-type beta propeller"/>
    <property type="match status" value="1"/>
</dbReference>
<evidence type="ECO:0000256" key="13">
    <source>
        <dbReference type="ARBA" id="ARBA00030231"/>
    </source>
</evidence>
<evidence type="ECO:0000256" key="5">
    <source>
        <dbReference type="ARBA" id="ARBA00012779"/>
    </source>
</evidence>
<evidence type="ECO:0000256" key="3">
    <source>
        <dbReference type="ARBA" id="ARBA00010703"/>
    </source>
</evidence>
<dbReference type="SUPFAM" id="SSF51197">
    <property type="entry name" value="Clavaminate synthase-like"/>
    <property type="match status" value="1"/>
</dbReference>
<comment type="catalytic activity">
    <reaction evidence="15">
        <text>7-[(3S)-(3-amino-3-methoxycarbonyl)propyl]wyosine(37) in tRNA(Phe) + S-adenosyl-L-methionine + CO2 = wybutosine(37) in tRNA(Phe) + S-adenosyl-L-homocysteine + 2 H(+)</text>
        <dbReference type="Rhea" id="RHEA:37119"/>
        <dbReference type="Rhea" id="RHEA-COMP:11844"/>
        <dbReference type="Rhea" id="RHEA-COMP:11847"/>
        <dbReference type="ChEBI" id="CHEBI:15378"/>
        <dbReference type="ChEBI" id="CHEBI:16526"/>
        <dbReference type="ChEBI" id="CHEBI:57856"/>
        <dbReference type="ChEBI" id="CHEBI:59789"/>
        <dbReference type="ChEBI" id="CHEBI:73544"/>
        <dbReference type="ChEBI" id="CHEBI:74275"/>
        <dbReference type="EC" id="2.3.1.231"/>
    </reaction>
</comment>